<name>A0AAJ1QHJ7_9FLAO</name>
<reference evidence="1" key="2">
    <citation type="journal article" date="2022" name="Sci. Total Environ.">
        <title>Prevalence, transmission, and molecular epidemiology of tet(X)-positive bacteria among humans, animals, and environmental niches in China: An epidemiological, and genomic-based study.</title>
        <authorList>
            <person name="Dong N."/>
            <person name="Zeng Y."/>
            <person name="Cai C."/>
            <person name="Sun C."/>
            <person name="Lu J."/>
            <person name="Liu C."/>
            <person name="Zhou H."/>
            <person name="Sun Q."/>
            <person name="Shu L."/>
            <person name="Wang H."/>
            <person name="Wang Y."/>
            <person name="Wang S."/>
            <person name="Wu C."/>
            <person name="Chan E.W."/>
            <person name="Chen G."/>
            <person name="Shen Z."/>
            <person name="Chen S."/>
            <person name="Zhang R."/>
        </authorList>
    </citation>
    <scope>NUCLEOTIDE SEQUENCE</scope>
    <source>
        <strain evidence="1">R655-4</strain>
    </source>
</reference>
<proteinExistence type="predicted"/>
<protein>
    <submittedName>
        <fullName evidence="1">Uncharacterized protein</fullName>
    </submittedName>
</protein>
<evidence type="ECO:0000313" key="2">
    <source>
        <dbReference type="Proteomes" id="UP001170959"/>
    </source>
</evidence>
<reference evidence="1" key="1">
    <citation type="submission" date="2020-06" db="EMBL/GenBank/DDBJ databases">
        <authorList>
            <person name="Dong N."/>
        </authorList>
    </citation>
    <scope>NUCLEOTIDE SEQUENCE</scope>
    <source>
        <strain evidence="1">R655-4</strain>
    </source>
</reference>
<sequence>MKHYNLLNLFFTFLFLFISCSKSIKREDLIGSWKSKDNQLLILKSDSSFEKKDLNLKLEIQKGRWKITNINDQNVLKLISEKESQTLYLEESFFSKSFTIVKWIGDPDDYNREEYIKNTQ</sequence>
<dbReference type="RefSeq" id="WP_159156190.1">
    <property type="nucleotide sequence ID" value="NZ_CP013210.1"/>
</dbReference>
<dbReference type="AlphaFoldDB" id="A0AAJ1QHJ7"/>
<organism evidence="1 2">
    <name type="scientific">Empedobacter brevis</name>
    <dbReference type="NCBI Taxonomy" id="247"/>
    <lineage>
        <taxon>Bacteria</taxon>
        <taxon>Pseudomonadati</taxon>
        <taxon>Bacteroidota</taxon>
        <taxon>Flavobacteriia</taxon>
        <taxon>Flavobacteriales</taxon>
        <taxon>Weeksellaceae</taxon>
        <taxon>Empedobacter</taxon>
    </lineage>
</organism>
<comment type="caution">
    <text evidence="1">The sequence shown here is derived from an EMBL/GenBank/DDBJ whole genome shotgun (WGS) entry which is preliminary data.</text>
</comment>
<accession>A0AAJ1QHJ7</accession>
<dbReference type="PROSITE" id="PS51257">
    <property type="entry name" value="PROKAR_LIPOPROTEIN"/>
    <property type="match status" value="1"/>
</dbReference>
<dbReference type="Proteomes" id="UP001170959">
    <property type="component" value="Unassembled WGS sequence"/>
</dbReference>
<evidence type="ECO:0000313" key="1">
    <source>
        <dbReference type="EMBL" id="MDM1074145.1"/>
    </source>
</evidence>
<gene>
    <name evidence="1" type="ORF">HX001_16800</name>
</gene>
<dbReference type="EMBL" id="JACAGJ010000012">
    <property type="protein sequence ID" value="MDM1074145.1"/>
    <property type="molecule type" value="Genomic_DNA"/>
</dbReference>